<dbReference type="AlphaFoldDB" id="E4YYW7"/>
<name>E4YYW7_OIKDI</name>
<gene>
    <name evidence="1" type="ORF">GSOID_T00022665001</name>
</gene>
<dbReference type="EMBL" id="FN656026">
    <property type="protein sequence ID" value="CBY40645.1"/>
    <property type="molecule type" value="Genomic_DNA"/>
</dbReference>
<accession>E4YYW7</accession>
<reference evidence="1" key="1">
    <citation type="journal article" date="2010" name="Science">
        <title>Plasticity of animal genome architecture unmasked by rapid evolution of a pelagic tunicate.</title>
        <authorList>
            <person name="Denoeud F."/>
            <person name="Henriet S."/>
            <person name="Mungpakdee S."/>
            <person name="Aury J.M."/>
            <person name="Da Silva C."/>
            <person name="Brinkmann H."/>
            <person name="Mikhaleva J."/>
            <person name="Olsen L.C."/>
            <person name="Jubin C."/>
            <person name="Canestro C."/>
            <person name="Bouquet J.M."/>
            <person name="Danks G."/>
            <person name="Poulain J."/>
            <person name="Campsteijn C."/>
            <person name="Adamski M."/>
            <person name="Cross I."/>
            <person name="Yadetie F."/>
            <person name="Muffato M."/>
            <person name="Louis A."/>
            <person name="Butcher S."/>
            <person name="Tsagkogeorga G."/>
            <person name="Konrad A."/>
            <person name="Singh S."/>
            <person name="Jensen M.F."/>
            <person name="Cong E.H."/>
            <person name="Eikeseth-Otteraa H."/>
            <person name="Noel B."/>
            <person name="Anthouard V."/>
            <person name="Porcel B.M."/>
            <person name="Kachouri-Lafond R."/>
            <person name="Nishino A."/>
            <person name="Ugolini M."/>
            <person name="Chourrout P."/>
            <person name="Nishida H."/>
            <person name="Aasland R."/>
            <person name="Huzurbazar S."/>
            <person name="Westhof E."/>
            <person name="Delsuc F."/>
            <person name="Lehrach H."/>
            <person name="Reinhardt R."/>
            <person name="Weissenbach J."/>
            <person name="Roy S.W."/>
            <person name="Artiguenave F."/>
            <person name="Postlethwait J.H."/>
            <person name="Manak J.R."/>
            <person name="Thompson E.M."/>
            <person name="Jaillon O."/>
            <person name="Du Pasquier L."/>
            <person name="Boudinot P."/>
            <person name="Liberles D.A."/>
            <person name="Volff J.N."/>
            <person name="Philippe H."/>
            <person name="Lenhard B."/>
            <person name="Roest Crollius H."/>
            <person name="Wincker P."/>
            <person name="Chourrout D."/>
        </authorList>
    </citation>
    <scope>NUCLEOTIDE SEQUENCE [LARGE SCALE GENOMIC DNA]</scope>
</reference>
<sequence length="68" mass="8028">MAPLINEDTAMKFLKRAVKWLYDNFWFVEGTWNLIRSHLIYKKENLLSKADYYSKAALKISANMKLEG</sequence>
<evidence type="ECO:0000313" key="1">
    <source>
        <dbReference type="EMBL" id="CBY40645.1"/>
    </source>
</evidence>
<proteinExistence type="predicted"/>
<organism evidence="1">
    <name type="scientific">Oikopleura dioica</name>
    <name type="common">Tunicate</name>
    <dbReference type="NCBI Taxonomy" id="34765"/>
    <lineage>
        <taxon>Eukaryota</taxon>
        <taxon>Metazoa</taxon>
        <taxon>Chordata</taxon>
        <taxon>Tunicata</taxon>
        <taxon>Appendicularia</taxon>
        <taxon>Copelata</taxon>
        <taxon>Oikopleuridae</taxon>
        <taxon>Oikopleura</taxon>
    </lineage>
</organism>
<protein>
    <submittedName>
        <fullName evidence="1">Uncharacterized protein</fullName>
    </submittedName>
</protein>
<dbReference type="Proteomes" id="UP000011014">
    <property type="component" value="Unassembled WGS sequence"/>
</dbReference>